<proteinExistence type="predicted"/>
<reference evidence="1 2" key="1">
    <citation type="journal article" date="2019" name="Sci. Rep.">
        <title>Orb-weaving spider Araneus ventricosus genome elucidates the spidroin gene catalogue.</title>
        <authorList>
            <person name="Kono N."/>
            <person name="Nakamura H."/>
            <person name="Ohtoshi R."/>
            <person name="Moran D.A.P."/>
            <person name="Shinohara A."/>
            <person name="Yoshida Y."/>
            <person name="Fujiwara M."/>
            <person name="Mori M."/>
            <person name="Tomita M."/>
            <person name="Arakawa K."/>
        </authorList>
    </citation>
    <scope>NUCLEOTIDE SEQUENCE [LARGE SCALE GENOMIC DNA]</scope>
</reference>
<evidence type="ECO:0000313" key="1">
    <source>
        <dbReference type="EMBL" id="GBN72976.1"/>
    </source>
</evidence>
<dbReference type="EMBL" id="BGPR01016436">
    <property type="protein sequence ID" value="GBN72976.1"/>
    <property type="molecule type" value="Genomic_DNA"/>
</dbReference>
<gene>
    <name evidence="1" type="ORF">AVEN_39190_1</name>
</gene>
<accession>A0A4Y2RBZ2</accession>
<dbReference type="AlphaFoldDB" id="A0A4Y2RBZ2"/>
<protein>
    <submittedName>
        <fullName evidence="1">Uncharacterized protein</fullName>
    </submittedName>
</protein>
<evidence type="ECO:0000313" key="2">
    <source>
        <dbReference type="Proteomes" id="UP000499080"/>
    </source>
</evidence>
<dbReference type="Proteomes" id="UP000499080">
    <property type="component" value="Unassembled WGS sequence"/>
</dbReference>
<name>A0A4Y2RBZ2_ARAVE</name>
<comment type="caution">
    <text evidence="1">The sequence shown here is derived from an EMBL/GenBank/DDBJ whole genome shotgun (WGS) entry which is preliminary data.</text>
</comment>
<sequence>MVRSYLMKTNMTEDIRRKLAAKLVGNCITKISPFFLDGLLFQSDILKSFEMALAELEECCTNDVDADSAFSILEPKSKKLCDSTLRSKE</sequence>
<organism evidence="1 2">
    <name type="scientific">Araneus ventricosus</name>
    <name type="common">Orbweaver spider</name>
    <name type="synonym">Epeira ventricosa</name>
    <dbReference type="NCBI Taxonomy" id="182803"/>
    <lineage>
        <taxon>Eukaryota</taxon>
        <taxon>Metazoa</taxon>
        <taxon>Ecdysozoa</taxon>
        <taxon>Arthropoda</taxon>
        <taxon>Chelicerata</taxon>
        <taxon>Arachnida</taxon>
        <taxon>Araneae</taxon>
        <taxon>Araneomorphae</taxon>
        <taxon>Entelegynae</taxon>
        <taxon>Araneoidea</taxon>
        <taxon>Araneidae</taxon>
        <taxon>Araneus</taxon>
    </lineage>
</organism>
<keyword evidence="2" id="KW-1185">Reference proteome</keyword>